<evidence type="ECO:0000256" key="2">
    <source>
        <dbReference type="ARBA" id="ARBA00023015"/>
    </source>
</evidence>
<evidence type="ECO:0000313" key="8">
    <source>
        <dbReference type="Proteomes" id="UP001161247"/>
    </source>
</evidence>
<dbReference type="InterPro" id="IPR015300">
    <property type="entry name" value="DNA-bd_pseudobarrel_sf"/>
</dbReference>
<evidence type="ECO:0000256" key="4">
    <source>
        <dbReference type="ARBA" id="ARBA00023163"/>
    </source>
</evidence>
<dbReference type="SUPFAM" id="SSF101936">
    <property type="entry name" value="DNA-binding pseudobarrel domain"/>
    <property type="match status" value="1"/>
</dbReference>
<dbReference type="GO" id="GO:0003677">
    <property type="term" value="F:DNA binding"/>
    <property type="evidence" value="ECO:0007669"/>
    <property type="project" value="UniProtKB-KW"/>
</dbReference>
<evidence type="ECO:0000256" key="5">
    <source>
        <dbReference type="ARBA" id="ARBA00023242"/>
    </source>
</evidence>
<feature type="domain" description="TF-B3" evidence="6">
    <location>
        <begin position="153"/>
        <end position="254"/>
    </location>
</feature>
<sequence>MMGTNSISRISCLQCRNFSSSSDHFRNGWRLRSGDFAQLCPRCASIYEDGKFCDTFHSGHEGWRDCESCGRLVHCGCIVSFNTYMLLDSGGIICMGCSRINFAQARNRSLPLEIQQGLHGQSGIETQYRPHCTDSELQQISRNSESVVTPLFEKQLSKTDVDMKLSRLVLPKRCAEAFFPDINDPRGFPIRFHDVEGKEWEFNYRYWINAGSKMYILEGLKEFMVSKRWEAGDTVTFFRVDPEGIFVIGLRKGSVNQPPNENSELKGTLGS</sequence>
<dbReference type="PANTHER" id="PTHR46245:SF19">
    <property type="entry name" value="TF-B3 DOMAIN-CONTAINING PROTEIN"/>
    <property type="match status" value="1"/>
</dbReference>
<dbReference type="SMART" id="SM01019">
    <property type="entry name" value="B3"/>
    <property type="match status" value="1"/>
</dbReference>
<reference evidence="7" key="1">
    <citation type="submission" date="2023-03" db="EMBL/GenBank/DDBJ databases">
        <authorList>
            <person name="Julca I."/>
        </authorList>
    </citation>
    <scope>NUCLEOTIDE SEQUENCE</scope>
</reference>
<organism evidence="7 8">
    <name type="scientific">Oldenlandia corymbosa var. corymbosa</name>
    <dbReference type="NCBI Taxonomy" id="529605"/>
    <lineage>
        <taxon>Eukaryota</taxon>
        <taxon>Viridiplantae</taxon>
        <taxon>Streptophyta</taxon>
        <taxon>Embryophyta</taxon>
        <taxon>Tracheophyta</taxon>
        <taxon>Spermatophyta</taxon>
        <taxon>Magnoliopsida</taxon>
        <taxon>eudicotyledons</taxon>
        <taxon>Gunneridae</taxon>
        <taxon>Pentapetalae</taxon>
        <taxon>asterids</taxon>
        <taxon>lamiids</taxon>
        <taxon>Gentianales</taxon>
        <taxon>Rubiaceae</taxon>
        <taxon>Rubioideae</taxon>
        <taxon>Spermacoceae</taxon>
        <taxon>Hedyotis-Oldenlandia complex</taxon>
        <taxon>Oldenlandia</taxon>
    </lineage>
</organism>
<dbReference type="EMBL" id="OX459118">
    <property type="protein sequence ID" value="CAI9088592.1"/>
    <property type="molecule type" value="Genomic_DNA"/>
</dbReference>
<protein>
    <submittedName>
        <fullName evidence="7">OLC1v1022968C1</fullName>
    </submittedName>
</protein>
<dbReference type="CDD" id="cd10017">
    <property type="entry name" value="B3_DNA"/>
    <property type="match status" value="1"/>
</dbReference>
<comment type="subcellular location">
    <subcellularLocation>
        <location evidence="1">Nucleus</location>
    </subcellularLocation>
</comment>
<keyword evidence="4" id="KW-0804">Transcription</keyword>
<gene>
    <name evidence="7" type="ORF">OLC1_LOCUS1134</name>
</gene>
<dbReference type="PROSITE" id="PS50863">
    <property type="entry name" value="B3"/>
    <property type="match status" value="1"/>
</dbReference>
<dbReference type="InterPro" id="IPR003340">
    <property type="entry name" value="B3_DNA-bd"/>
</dbReference>
<dbReference type="Pfam" id="PF02362">
    <property type="entry name" value="B3"/>
    <property type="match status" value="1"/>
</dbReference>
<dbReference type="PANTHER" id="PTHR46245">
    <property type="entry name" value="B3 DOMAIN-CONTAINING PROTEIN OS07G0563300"/>
    <property type="match status" value="1"/>
</dbReference>
<dbReference type="AlphaFoldDB" id="A0AAV1C2L6"/>
<evidence type="ECO:0000259" key="6">
    <source>
        <dbReference type="PROSITE" id="PS50863"/>
    </source>
</evidence>
<dbReference type="GO" id="GO:0005634">
    <property type="term" value="C:nucleus"/>
    <property type="evidence" value="ECO:0007669"/>
    <property type="project" value="UniProtKB-SubCell"/>
</dbReference>
<evidence type="ECO:0000256" key="1">
    <source>
        <dbReference type="ARBA" id="ARBA00004123"/>
    </source>
</evidence>
<keyword evidence="5" id="KW-0539">Nucleus</keyword>
<dbReference type="Gene3D" id="2.40.330.10">
    <property type="entry name" value="DNA-binding pseudobarrel domain"/>
    <property type="match status" value="1"/>
</dbReference>
<dbReference type="Pfam" id="PF25813">
    <property type="entry name" value="zf_VAL1_N"/>
    <property type="match status" value="1"/>
</dbReference>
<evidence type="ECO:0000256" key="3">
    <source>
        <dbReference type="ARBA" id="ARBA00023125"/>
    </source>
</evidence>
<keyword evidence="8" id="KW-1185">Reference proteome</keyword>
<dbReference type="Proteomes" id="UP001161247">
    <property type="component" value="Chromosome 1"/>
</dbReference>
<keyword evidence="3" id="KW-0238">DNA-binding</keyword>
<accession>A0AAV1C2L6</accession>
<name>A0AAV1C2L6_OLDCO</name>
<evidence type="ECO:0000313" key="7">
    <source>
        <dbReference type="EMBL" id="CAI9088592.1"/>
    </source>
</evidence>
<dbReference type="InterPro" id="IPR057743">
    <property type="entry name" value="Zfn_VAL1-3_N"/>
</dbReference>
<proteinExistence type="predicted"/>
<keyword evidence="2" id="KW-0805">Transcription regulation</keyword>